<reference evidence="1 2" key="1">
    <citation type="submission" date="2016-07" db="EMBL/GenBank/DDBJ databases">
        <title>Complete genome sequence of Bradyrhizobium icense LMTR 13T, a potential inoculant strain isolated from lima bean (Phaseolus lunatus) in Peru.</title>
        <authorList>
            <person name="Ormeno-Orrillo E."/>
            <person name="Duran D."/>
            <person name="Rogel M.A."/>
            <person name="Rey L."/>
            <person name="Imperial J."/>
            <person name="Ruiz-Argueso T."/>
            <person name="Martinez-Romero E."/>
        </authorList>
    </citation>
    <scope>NUCLEOTIDE SEQUENCE [LARGE SCALE GENOMIC DNA]</scope>
    <source>
        <strain evidence="1 2">LMTR 13</strain>
    </source>
</reference>
<protein>
    <submittedName>
        <fullName evidence="1">Uncharacterized protein</fullName>
    </submittedName>
</protein>
<evidence type="ECO:0000313" key="1">
    <source>
        <dbReference type="EMBL" id="ANW03075.1"/>
    </source>
</evidence>
<accession>A0A1B1UK38</accession>
<dbReference type="KEGG" id="bic:LMTR13_25950"/>
<dbReference type="AlphaFoldDB" id="A0A1B1UK38"/>
<dbReference type="Proteomes" id="UP000092839">
    <property type="component" value="Chromosome"/>
</dbReference>
<name>A0A1B1UK38_9BRAD</name>
<proteinExistence type="predicted"/>
<evidence type="ECO:0000313" key="2">
    <source>
        <dbReference type="Proteomes" id="UP000092839"/>
    </source>
</evidence>
<gene>
    <name evidence="1" type="ORF">LMTR13_25950</name>
</gene>
<sequence>MGGIATLRLPTHLAAGCRSPIRNCDHPRLAIQFEKELDLAVIARLADRIGPHCDGRVCNRTVKQVGRTALTSAPTMWP</sequence>
<organism evidence="1 2">
    <name type="scientific">Bradyrhizobium icense</name>
    <dbReference type="NCBI Taxonomy" id="1274631"/>
    <lineage>
        <taxon>Bacteria</taxon>
        <taxon>Pseudomonadati</taxon>
        <taxon>Pseudomonadota</taxon>
        <taxon>Alphaproteobacteria</taxon>
        <taxon>Hyphomicrobiales</taxon>
        <taxon>Nitrobacteraceae</taxon>
        <taxon>Bradyrhizobium</taxon>
    </lineage>
</organism>
<dbReference type="EMBL" id="CP016428">
    <property type="protein sequence ID" value="ANW03075.1"/>
    <property type="molecule type" value="Genomic_DNA"/>
</dbReference>
<keyword evidence="2" id="KW-1185">Reference proteome</keyword>